<feature type="domain" description="DUF6598" evidence="1">
    <location>
        <begin position="120"/>
        <end position="352"/>
    </location>
</feature>
<reference evidence="2 3" key="1">
    <citation type="journal article" date="2019" name="Sci. Rep.">
        <title>A high-quality genome of Eragrostis curvula grass provides insights into Poaceae evolution and supports new strategies to enhance forage quality.</title>
        <authorList>
            <person name="Carballo J."/>
            <person name="Santos B.A.C.M."/>
            <person name="Zappacosta D."/>
            <person name="Garbus I."/>
            <person name="Selva J.P."/>
            <person name="Gallo C.A."/>
            <person name="Diaz A."/>
            <person name="Albertini E."/>
            <person name="Caccamo M."/>
            <person name="Echenique V."/>
        </authorList>
    </citation>
    <scope>NUCLEOTIDE SEQUENCE [LARGE SCALE GENOMIC DNA]</scope>
    <source>
        <strain evidence="3">cv. Victoria</strain>
        <tissue evidence="2">Leaf</tissue>
    </source>
</reference>
<dbReference type="EMBL" id="RWGY01000029">
    <property type="protein sequence ID" value="TVU18231.1"/>
    <property type="molecule type" value="Genomic_DNA"/>
</dbReference>
<dbReference type="OrthoDB" id="642104at2759"/>
<proteinExistence type="predicted"/>
<dbReference type="Gramene" id="TVU18231">
    <property type="protein sequence ID" value="TVU18231"/>
    <property type="gene ID" value="EJB05_34319"/>
</dbReference>
<protein>
    <recommendedName>
        <fullName evidence="1">DUF6598 domain-containing protein</fullName>
    </recommendedName>
</protein>
<name>A0A5J9U526_9POAL</name>
<accession>A0A5J9U526</accession>
<dbReference type="PANTHER" id="PTHR33065:SF88">
    <property type="entry name" value="OS11G0104220 PROTEIN"/>
    <property type="match status" value="1"/>
</dbReference>
<comment type="caution">
    <text evidence="2">The sequence shown here is derived from an EMBL/GenBank/DDBJ whole genome shotgun (WGS) entry which is preliminary data.</text>
</comment>
<dbReference type="Pfam" id="PF20241">
    <property type="entry name" value="DUF6598"/>
    <property type="match status" value="1"/>
</dbReference>
<dbReference type="AlphaFoldDB" id="A0A5J9U526"/>
<dbReference type="PANTHER" id="PTHR33065">
    <property type="entry name" value="OS07G0486400 PROTEIN"/>
    <property type="match status" value="1"/>
</dbReference>
<evidence type="ECO:0000313" key="2">
    <source>
        <dbReference type="EMBL" id="TVU18231.1"/>
    </source>
</evidence>
<sequence>MQSLWRSALRLCRRPSALARRQSEEKQVRLDRITKGMGAVVAEKETEENLHDSNPTIADVIYLEGSSHRDAAIYKKKWERCYDMDMADRNETVSNLMKFSEVSDCYPDQEICIRHLPGRMMQIFSLKLVETPINSGSIQLYGYMAVRDDLDGLLNYVFNHSRDDPVIAAEIGSLIQMTGPKRGILMLSDVLLEFDMRIKTGENGEDDIQLIDGLIHYDDHMAFDMPFTSRISGNCSAVDMSFAVVEIGLEAIIEVAISEVQSAFHLSLCSFAYVGEVRKEIQLFHGVAAGEMGIRSVVAIPIDTTMHLKFSVGQKGSGRGASHSHCCSFGTKLHGCTNRQIKLEMACISMKVTWRPPLSSILLQKKFSFISVSRS</sequence>
<organism evidence="2 3">
    <name type="scientific">Eragrostis curvula</name>
    <name type="common">weeping love grass</name>
    <dbReference type="NCBI Taxonomy" id="38414"/>
    <lineage>
        <taxon>Eukaryota</taxon>
        <taxon>Viridiplantae</taxon>
        <taxon>Streptophyta</taxon>
        <taxon>Embryophyta</taxon>
        <taxon>Tracheophyta</taxon>
        <taxon>Spermatophyta</taxon>
        <taxon>Magnoliopsida</taxon>
        <taxon>Liliopsida</taxon>
        <taxon>Poales</taxon>
        <taxon>Poaceae</taxon>
        <taxon>PACMAD clade</taxon>
        <taxon>Chloridoideae</taxon>
        <taxon>Eragrostideae</taxon>
        <taxon>Eragrostidinae</taxon>
        <taxon>Eragrostis</taxon>
    </lineage>
</organism>
<keyword evidence="3" id="KW-1185">Reference proteome</keyword>
<dbReference type="Proteomes" id="UP000324897">
    <property type="component" value="Chromosome 7"/>
</dbReference>
<dbReference type="InterPro" id="IPR046533">
    <property type="entry name" value="DUF6598"/>
</dbReference>
<evidence type="ECO:0000313" key="3">
    <source>
        <dbReference type="Proteomes" id="UP000324897"/>
    </source>
</evidence>
<evidence type="ECO:0000259" key="1">
    <source>
        <dbReference type="Pfam" id="PF20241"/>
    </source>
</evidence>
<gene>
    <name evidence="2" type="ORF">EJB05_34319</name>
</gene>